<dbReference type="HAMAP" id="MF_01486">
    <property type="entry name" value="RecC"/>
    <property type="match status" value="1"/>
</dbReference>
<keyword evidence="7 10" id="KW-0067">ATP-binding</keyword>
<accession>A0AAW3ZG02</accession>
<evidence type="ECO:0000256" key="1">
    <source>
        <dbReference type="ARBA" id="ARBA00022722"/>
    </source>
</evidence>
<evidence type="ECO:0000256" key="6">
    <source>
        <dbReference type="ARBA" id="ARBA00022839"/>
    </source>
</evidence>
<dbReference type="GO" id="GO:0000724">
    <property type="term" value="P:double-strand break repair via homologous recombination"/>
    <property type="evidence" value="ECO:0007669"/>
    <property type="project" value="UniProtKB-UniRule"/>
</dbReference>
<dbReference type="Gene3D" id="3.40.50.10930">
    <property type="match status" value="1"/>
</dbReference>
<keyword evidence="9 10" id="KW-0234">DNA repair</keyword>
<dbReference type="GO" id="GO:0009338">
    <property type="term" value="C:exodeoxyribonuclease V complex"/>
    <property type="evidence" value="ECO:0007669"/>
    <property type="project" value="InterPro"/>
</dbReference>
<comment type="similarity">
    <text evidence="10">Belongs to the RecC family.</text>
</comment>
<comment type="function">
    <text evidence="10">A helicase/nuclease that prepares dsDNA breaks (DSB) for recombinational DNA repair. Binds to DSBs and unwinds DNA via a highly rapid and processive ATP-dependent bidirectional helicase activity. Unwinds dsDNA until it encounters a Chi (crossover hotspot instigator) sequence from the 3' direction. Cuts ssDNA a few nucleotides 3' to the Chi site. The properties and activities of the enzyme are changed at Chi. The Chi-altered holoenzyme produces a long 3'-ssDNA overhang and facilitates RecA-binding to the ssDNA for homologous DNA recombination and repair. Holoenzyme degrades any linearized DNA that is unable to undergo homologous recombination. In the holoenzyme this subunit recognizes the wild-type Chi sequence, and when added to isolated RecB increases its ATP-dependent helicase processivity.</text>
</comment>
<dbReference type="GO" id="GO:0008854">
    <property type="term" value="F:exodeoxyribonuclease V activity"/>
    <property type="evidence" value="ECO:0007669"/>
    <property type="project" value="InterPro"/>
</dbReference>
<dbReference type="InterPro" id="IPR011335">
    <property type="entry name" value="Restrct_endonuc-II-like"/>
</dbReference>
<dbReference type="InterPro" id="IPR041500">
    <property type="entry name" value="RecC_C"/>
</dbReference>
<dbReference type="InterPro" id="IPR013986">
    <property type="entry name" value="DExx_box_DNA_helicase_dom_sf"/>
</dbReference>
<dbReference type="GO" id="GO:0003678">
    <property type="term" value="F:DNA helicase activity"/>
    <property type="evidence" value="ECO:0007669"/>
    <property type="project" value="UniProtKB-UniRule"/>
</dbReference>
<keyword evidence="2 10" id="KW-0547">Nucleotide-binding</keyword>
<dbReference type="PANTHER" id="PTHR30591:SF1">
    <property type="entry name" value="RECBCD ENZYME SUBUNIT RECC"/>
    <property type="match status" value="1"/>
</dbReference>
<dbReference type="Gene3D" id="3.40.50.300">
    <property type="entry name" value="P-loop containing nucleotide triphosphate hydrolases"/>
    <property type="match status" value="2"/>
</dbReference>
<keyword evidence="6 10" id="KW-0269">Exonuclease</keyword>
<dbReference type="InterPro" id="IPR027417">
    <property type="entry name" value="P-loop_NTPase"/>
</dbReference>
<dbReference type="Proteomes" id="UP000613768">
    <property type="component" value="Unassembled WGS sequence"/>
</dbReference>
<dbReference type="GO" id="GO:0003677">
    <property type="term" value="F:DNA binding"/>
    <property type="evidence" value="ECO:0007669"/>
    <property type="project" value="UniProtKB-UniRule"/>
</dbReference>
<dbReference type="NCBIfam" id="TIGR01450">
    <property type="entry name" value="recC"/>
    <property type="match status" value="1"/>
</dbReference>
<keyword evidence="4 10" id="KW-0378">Hydrolase</keyword>
<reference evidence="12 13" key="1">
    <citation type="submission" date="2020-09" db="EMBL/GenBank/DDBJ databases">
        <title>Pseudoxanthomonas sp. CAU 1598 isolated from sand of Yaerae Beach.</title>
        <authorList>
            <person name="Kim W."/>
        </authorList>
    </citation>
    <scope>NUCLEOTIDE SEQUENCE [LARGE SCALE GENOMIC DNA]</scope>
    <source>
        <strain evidence="12 13">CAU 1598</strain>
    </source>
</reference>
<evidence type="ECO:0000256" key="7">
    <source>
        <dbReference type="ARBA" id="ARBA00022840"/>
    </source>
</evidence>
<keyword evidence="1 10" id="KW-0540">Nuclease</keyword>
<dbReference type="Pfam" id="PF04257">
    <property type="entry name" value="Exonuc_V_gamma"/>
    <property type="match status" value="1"/>
</dbReference>
<evidence type="ECO:0000256" key="5">
    <source>
        <dbReference type="ARBA" id="ARBA00022806"/>
    </source>
</evidence>
<gene>
    <name evidence="10 12" type="primary">recC</name>
    <name evidence="12" type="ORF">IFO71_00750</name>
</gene>
<evidence type="ECO:0000256" key="2">
    <source>
        <dbReference type="ARBA" id="ARBA00022741"/>
    </source>
</evidence>
<evidence type="ECO:0000256" key="4">
    <source>
        <dbReference type="ARBA" id="ARBA00022801"/>
    </source>
</evidence>
<sequence>MSQESAAELPLRGLLVYRASRLEALLEPLAALLRACPPTALLAPAELICAHPGMRRWLLNQLAQQDGPRGIAANLRIDLPGQWVERMARQHGRGLDLPAPAGPLLRWRVFDLLGEGAALTGSPSFARYLLDDPAGRRRWQLSQALADIFGRLLVYRPDWLRSWQRGQSAVDRDADLAALWRQLRQRWPEPLRIDQQEQIRQGLFNTAIEPTPLHVFGLAHLPPSTLDLLRAAAQQRPVVLYFPDPCREHWVGLRDDRQRLRQLISSGVNAQTELLYLGTEHPLLASLGRLGQHFSALLAGADSEVLLDVRHWQDERPEHAAVSLLHQVQASIRELDVAQIQPPPGAGDALLAQDASLRIHRCHSRLRELEVLRDALLQALNDLPDLQPSDIAVLSPTMQAYAPLLPAVFGAAADPTSRLPYHVADLPQSADHPLFATYLSLLGMPLRRMTCGELLALLDLDMLRRGLGMDEVGRQQLEHWLRSASVAWGLDSESRQQHQLPDDPTHSFAWGMDRLLGGHLLGEDAAEAGLIDGVLAVDALALGDSPALGGLYRLLGELHTLRRWAETLQPASRWSIHLAHLVNTLFSAKLDDERQALTQLQACLGRLEQQRAASGLDPELSHAQVLSWVSDALAEVPENTPFLHGGISFCGMVPQRALPFQVIAVLGLNEADYPRREAAEQHDPMRLAPRPGDRSVLIDDRYLFLETLMSARSRLHLSYVGEQPASGKPVNPSAPLFELDRLLQQRLPMRAEGGQLLRPWWIDHPLQPFDPRYFVDSPHPGLFTYHAGFAARPLAANVDGRVDACTTGDTDRQASVSVKHLLRWLRDPAAELLRDRHQVRLDGVDVDQLPEHEPLDRESARGQPLWRHLLEQALRNASPPPEHPDPLLLASGWLPAAELGASIYRAEQHKALDLWQHTELNTPLCRASQGQWHALEVQDKAHGLEGRLDRVWLGPDSAWLIDWQLQRKKTDRWSVRLPLLTRWLLVSLHPDLQSRRLQCALIDERGLYPMAMQLNAVAAQADFQSCAARECRMAALRQLLDLYRQAEHQPLAYFPRLSAAVQQGKGEEATWLGNSFQPGERDHAPGYTRLLSGEAQLWLRGHPAAEQLRAVAERLAAMLELSFLRPASPR</sequence>
<dbReference type="SUPFAM" id="SSF52540">
    <property type="entry name" value="P-loop containing nucleoside triphosphate hydrolases"/>
    <property type="match status" value="2"/>
</dbReference>
<dbReference type="PANTHER" id="PTHR30591">
    <property type="entry name" value="RECBCD ENZYME SUBUNIT RECC"/>
    <property type="match status" value="1"/>
</dbReference>
<comment type="miscellaneous">
    <text evidence="10">In the RecBCD complex, RecB has a slow 3'-5' helicase, an exonuclease activity and loads RecA onto ssDNA, RecD has a fast 5'-3' helicase activity, while RecC stimulates the ATPase and processivity of the RecB helicase and contributes to recognition of the Chi site.</text>
</comment>
<dbReference type="PIRSF" id="PIRSF000980">
    <property type="entry name" value="RecC"/>
    <property type="match status" value="1"/>
</dbReference>
<evidence type="ECO:0000313" key="12">
    <source>
        <dbReference type="EMBL" id="MBD8524259.1"/>
    </source>
</evidence>
<keyword evidence="5 10" id="KW-0347">Helicase</keyword>
<keyword evidence="13" id="KW-1185">Reference proteome</keyword>
<evidence type="ECO:0000313" key="13">
    <source>
        <dbReference type="Proteomes" id="UP000613768"/>
    </source>
</evidence>
<dbReference type="EMBL" id="JACYTR010000001">
    <property type="protein sequence ID" value="MBD8524259.1"/>
    <property type="molecule type" value="Genomic_DNA"/>
</dbReference>
<keyword evidence="3 10" id="KW-0227">DNA damage</keyword>
<dbReference type="GO" id="GO:0005524">
    <property type="term" value="F:ATP binding"/>
    <property type="evidence" value="ECO:0007669"/>
    <property type="project" value="UniProtKB-UniRule"/>
</dbReference>
<evidence type="ECO:0000256" key="3">
    <source>
        <dbReference type="ARBA" id="ARBA00022763"/>
    </source>
</evidence>
<comment type="caution">
    <text evidence="12">The sequence shown here is derived from an EMBL/GenBank/DDBJ whole genome shotgun (WGS) entry which is preliminary data.</text>
</comment>
<dbReference type="Gene3D" id="1.10.10.160">
    <property type="match status" value="1"/>
</dbReference>
<dbReference type="AlphaFoldDB" id="A0AAW3ZG02"/>
<feature type="domain" description="RecC C-terminal" evidence="11">
    <location>
        <begin position="814"/>
        <end position="1061"/>
    </location>
</feature>
<proteinExistence type="inferred from homology"/>
<dbReference type="Pfam" id="PF17946">
    <property type="entry name" value="RecC_C"/>
    <property type="match status" value="1"/>
</dbReference>
<keyword evidence="8 10" id="KW-0238">DNA-binding</keyword>
<evidence type="ECO:0000256" key="10">
    <source>
        <dbReference type="HAMAP-Rule" id="MF_01486"/>
    </source>
</evidence>
<evidence type="ECO:0000256" key="9">
    <source>
        <dbReference type="ARBA" id="ARBA00023204"/>
    </source>
</evidence>
<name>A0AAW3ZG02_9GAMM</name>
<organism evidence="12 13">
    <name type="scientific">Pseudomarimonas arenosa</name>
    <dbReference type="NCBI Taxonomy" id="2774145"/>
    <lineage>
        <taxon>Bacteria</taxon>
        <taxon>Pseudomonadati</taxon>
        <taxon>Pseudomonadota</taxon>
        <taxon>Gammaproteobacteria</taxon>
        <taxon>Lysobacterales</taxon>
        <taxon>Lysobacteraceae</taxon>
        <taxon>Pseudomarimonas</taxon>
    </lineage>
</organism>
<comment type="subunit">
    <text evidence="10">Heterotrimer of RecB, RecC and RecD. All subunits contribute to DNA-binding.</text>
</comment>
<protein>
    <recommendedName>
        <fullName evidence="10">RecBCD enzyme subunit RecC</fullName>
    </recommendedName>
    <alternativeName>
        <fullName evidence="10">Exonuclease V subunit RecC</fullName>
        <shortName evidence="10">ExoV subunit RecC</shortName>
    </alternativeName>
    <alternativeName>
        <fullName evidence="10">Helicase/nuclease RecBCD subunit RecC</fullName>
    </alternativeName>
</protein>
<evidence type="ECO:0000259" key="11">
    <source>
        <dbReference type="Pfam" id="PF17946"/>
    </source>
</evidence>
<dbReference type="RefSeq" id="WP_192027601.1">
    <property type="nucleotide sequence ID" value="NZ_JACYTR010000001.1"/>
</dbReference>
<evidence type="ECO:0000256" key="8">
    <source>
        <dbReference type="ARBA" id="ARBA00023125"/>
    </source>
</evidence>
<dbReference type="SUPFAM" id="SSF52980">
    <property type="entry name" value="Restriction endonuclease-like"/>
    <property type="match status" value="1"/>
</dbReference>
<dbReference type="InterPro" id="IPR006697">
    <property type="entry name" value="RecC"/>
</dbReference>